<dbReference type="InterPro" id="IPR002035">
    <property type="entry name" value="VWF_A"/>
</dbReference>
<dbReference type="OrthoDB" id="6206554at2"/>
<organism evidence="6 7">
    <name type="scientific">Rhodovulum kholense</name>
    <dbReference type="NCBI Taxonomy" id="453584"/>
    <lineage>
        <taxon>Bacteria</taxon>
        <taxon>Pseudomonadati</taxon>
        <taxon>Pseudomonadota</taxon>
        <taxon>Alphaproteobacteria</taxon>
        <taxon>Rhodobacterales</taxon>
        <taxon>Paracoccaceae</taxon>
        <taxon>Rhodovulum</taxon>
    </lineage>
</organism>
<evidence type="ECO:0000259" key="5">
    <source>
        <dbReference type="PROSITE" id="PS50234"/>
    </source>
</evidence>
<dbReference type="AlphaFoldDB" id="A0A8E3AQ50"/>
<keyword evidence="4" id="KW-0472">Membrane</keyword>
<dbReference type="PANTHER" id="PTHR22550:SF5">
    <property type="entry name" value="LEUCINE ZIPPER PROTEIN 4"/>
    <property type="match status" value="1"/>
</dbReference>
<evidence type="ECO:0000256" key="4">
    <source>
        <dbReference type="ARBA" id="ARBA00023136"/>
    </source>
</evidence>
<dbReference type="Pfam" id="PF00092">
    <property type="entry name" value="VWA"/>
    <property type="match status" value="1"/>
</dbReference>
<reference evidence="6 7" key="1">
    <citation type="submission" date="2018-04" db="EMBL/GenBank/DDBJ databases">
        <title>Genomic Encyclopedia of Archaeal and Bacterial Type Strains, Phase II (KMG-II): from individual species to whole genera.</title>
        <authorList>
            <person name="Goeker M."/>
        </authorList>
    </citation>
    <scope>NUCLEOTIDE SEQUENCE [LARGE SCALE GENOMIC DNA]</scope>
    <source>
        <strain evidence="6 7">DSM 19783</strain>
    </source>
</reference>
<dbReference type="InterPro" id="IPR050768">
    <property type="entry name" value="UPF0353/GerABKA_families"/>
</dbReference>
<keyword evidence="3" id="KW-1133">Transmembrane helix</keyword>
<sequence length="318" mass="33254">MSLAAPWLLVLLPLPLLLLRLLPPQRPGAGALALPPALATAFHPAGTAPVRRHARLIALGVAWIALVAALAGPRQERVLDILPASGRDIVLALDLSGSMEREDFRLNGQTVSRLAAVQAVAAAFVRGRVGDRVGLVVFGERAYVAAAPTHDLAAVADVIEGLQIGVSGKATAIADGLGLAIRRLRDRDGGSRVILLLSDGRDTTGPVDPVAAARAARDLGMRVYTIALGPADLTDDPVSRDAVDADTLRRIAEAAGGKTFRVRTTDDLEAVAEAVDRLEPSLAALPPLRTWRGLWPWPAAFAALCLGGAMVLQARDTA</sequence>
<dbReference type="PROSITE" id="PS50234">
    <property type="entry name" value="VWFA"/>
    <property type="match status" value="1"/>
</dbReference>
<accession>A0A8E3AQ50</accession>
<evidence type="ECO:0000313" key="6">
    <source>
        <dbReference type="EMBL" id="PTW48272.1"/>
    </source>
</evidence>
<comment type="caution">
    <text evidence="6">The sequence shown here is derived from an EMBL/GenBank/DDBJ whole genome shotgun (WGS) entry which is preliminary data.</text>
</comment>
<gene>
    <name evidence="6" type="ORF">C8N38_10821</name>
</gene>
<name>A0A8E3AQ50_9RHOB</name>
<keyword evidence="7" id="KW-1185">Reference proteome</keyword>
<dbReference type="EMBL" id="QAYC01000008">
    <property type="protein sequence ID" value="PTW48272.1"/>
    <property type="molecule type" value="Genomic_DNA"/>
</dbReference>
<proteinExistence type="predicted"/>
<evidence type="ECO:0000313" key="7">
    <source>
        <dbReference type="Proteomes" id="UP000244037"/>
    </source>
</evidence>
<protein>
    <submittedName>
        <fullName evidence="6">Ca-activated chloride channel family protein</fullName>
    </submittedName>
</protein>
<dbReference type="Gene3D" id="3.40.50.410">
    <property type="entry name" value="von Willebrand factor, type A domain"/>
    <property type="match status" value="1"/>
</dbReference>
<evidence type="ECO:0000256" key="2">
    <source>
        <dbReference type="ARBA" id="ARBA00022692"/>
    </source>
</evidence>
<dbReference type="InterPro" id="IPR036465">
    <property type="entry name" value="vWFA_dom_sf"/>
</dbReference>
<dbReference type="SUPFAM" id="SSF53300">
    <property type="entry name" value="vWA-like"/>
    <property type="match status" value="1"/>
</dbReference>
<dbReference type="SMART" id="SM00327">
    <property type="entry name" value="VWA"/>
    <property type="match status" value="1"/>
</dbReference>
<feature type="domain" description="VWFA" evidence="5">
    <location>
        <begin position="88"/>
        <end position="278"/>
    </location>
</feature>
<evidence type="ECO:0000256" key="1">
    <source>
        <dbReference type="ARBA" id="ARBA00022475"/>
    </source>
</evidence>
<dbReference type="PANTHER" id="PTHR22550">
    <property type="entry name" value="SPORE GERMINATION PROTEIN"/>
    <property type="match status" value="1"/>
</dbReference>
<dbReference type="RefSeq" id="WP_108027343.1">
    <property type="nucleotide sequence ID" value="NZ_QAYC01000008.1"/>
</dbReference>
<keyword evidence="1" id="KW-1003">Cell membrane</keyword>
<dbReference type="Proteomes" id="UP000244037">
    <property type="component" value="Unassembled WGS sequence"/>
</dbReference>
<keyword evidence="2" id="KW-0812">Transmembrane</keyword>
<evidence type="ECO:0000256" key="3">
    <source>
        <dbReference type="ARBA" id="ARBA00022989"/>
    </source>
</evidence>